<reference evidence="1" key="1">
    <citation type="submission" date="2021-01" db="EMBL/GenBank/DDBJ databases">
        <title>Adiantum capillus-veneris genome.</title>
        <authorList>
            <person name="Fang Y."/>
            <person name="Liao Q."/>
        </authorList>
    </citation>
    <scope>NUCLEOTIDE SEQUENCE</scope>
    <source>
        <strain evidence="1">H3</strain>
        <tissue evidence="1">Leaf</tissue>
    </source>
</reference>
<evidence type="ECO:0000313" key="2">
    <source>
        <dbReference type="Proteomes" id="UP000886520"/>
    </source>
</evidence>
<evidence type="ECO:0000313" key="1">
    <source>
        <dbReference type="EMBL" id="KAI5065058.1"/>
    </source>
</evidence>
<dbReference type="EMBL" id="JABFUD020000019">
    <property type="protein sequence ID" value="KAI5065058.1"/>
    <property type="molecule type" value="Genomic_DNA"/>
</dbReference>
<sequence length="50" mass="5119">MAAACSGLFASSSSSGISGCSGFSLSLLRILLINKLVLTQLLIWIGCTDV</sequence>
<dbReference type="Proteomes" id="UP000886520">
    <property type="component" value="Chromosome 19"/>
</dbReference>
<accession>A0A9D4UCM1</accession>
<proteinExistence type="predicted"/>
<dbReference type="AlphaFoldDB" id="A0A9D4UCM1"/>
<feature type="non-terminal residue" evidence="1">
    <location>
        <position position="50"/>
    </location>
</feature>
<name>A0A9D4UCM1_ADICA</name>
<comment type="caution">
    <text evidence="1">The sequence shown here is derived from an EMBL/GenBank/DDBJ whole genome shotgun (WGS) entry which is preliminary data.</text>
</comment>
<organism evidence="1 2">
    <name type="scientific">Adiantum capillus-veneris</name>
    <name type="common">Maidenhair fern</name>
    <dbReference type="NCBI Taxonomy" id="13818"/>
    <lineage>
        <taxon>Eukaryota</taxon>
        <taxon>Viridiplantae</taxon>
        <taxon>Streptophyta</taxon>
        <taxon>Embryophyta</taxon>
        <taxon>Tracheophyta</taxon>
        <taxon>Polypodiopsida</taxon>
        <taxon>Polypodiidae</taxon>
        <taxon>Polypodiales</taxon>
        <taxon>Pteridineae</taxon>
        <taxon>Pteridaceae</taxon>
        <taxon>Vittarioideae</taxon>
        <taxon>Adiantum</taxon>
    </lineage>
</organism>
<keyword evidence="2" id="KW-1185">Reference proteome</keyword>
<protein>
    <submittedName>
        <fullName evidence="1">Uncharacterized protein</fullName>
    </submittedName>
</protein>
<gene>
    <name evidence="1" type="ORF">GOP47_0019753</name>
</gene>